<proteinExistence type="predicted"/>
<name>A0A7S3F219_9EUKA</name>
<protein>
    <submittedName>
        <fullName evidence="1">Uncharacterized protein</fullName>
    </submittedName>
</protein>
<sequence length="196" mass="21637">MDINRIVEKAEQNLLSTTPGAVPPHVDDGGHLPYGGTIGGTRGPSAFGKKRLTTKGSLGNPQAQLLNYPPEASAGGLGAWERNYKSSIWMDPAAEASRLISSNHIYYGANDKKSYLADGNQTWGDLRRTACTRPTPAPKFYPPPREGGSTVPAECTYTWKWPVREDRPAAPTIQRPDKISHSFLEEYELRPPWLKY</sequence>
<reference evidence="1" key="1">
    <citation type="submission" date="2021-01" db="EMBL/GenBank/DDBJ databases">
        <authorList>
            <person name="Corre E."/>
            <person name="Pelletier E."/>
            <person name="Niang G."/>
            <person name="Scheremetjew M."/>
            <person name="Finn R."/>
            <person name="Kale V."/>
            <person name="Holt S."/>
            <person name="Cochrane G."/>
            <person name="Meng A."/>
            <person name="Brown T."/>
            <person name="Cohen L."/>
        </authorList>
    </citation>
    <scope>NUCLEOTIDE SEQUENCE</scope>
    <source>
        <strain evidence="1">CCMP281</strain>
    </source>
</reference>
<accession>A0A7S3F219</accession>
<dbReference type="AlphaFoldDB" id="A0A7S3F219"/>
<dbReference type="EMBL" id="HBHX01042005">
    <property type="protein sequence ID" value="CAE0122603.1"/>
    <property type="molecule type" value="Transcribed_RNA"/>
</dbReference>
<gene>
    <name evidence="1" type="ORF">HERI1096_LOCUS23304</name>
</gene>
<organism evidence="1">
    <name type="scientific">Haptolina ericina</name>
    <dbReference type="NCBI Taxonomy" id="156174"/>
    <lineage>
        <taxon>Eukaryota</taxon>
        <taxon>Haptista</taxon>
        <taxon>Haptophyta</taxon>
        <taxon>Prymnesiophyceae</taxon>
        <taxon>Prymnesiales</taxon>
        <taxon>Prymnesiaceae</taxon>
        <taxon>Haptolina</taxon>
    </lineage>
</organism>
<evidence type="ECO:0000313" key="1">
    <source>
        <dbReference type="EMBL" id="CAE0122603.1"/>
    </source>
</evidence>